<dbReference type="InterPro" id="IPR015914">
    <property type="entry name" value="PAPs_N"/>
</dbReference>
<dbReference type="InterPro" id="IPR025733">
    <property type="entry name" value="PAPs_C"/>
</dbReference>
<keyword evidence="5 9" id="KW-0732">Signal</keyword>
<dbReference type="SUPFAM" id="SSF49363">
    <property type="entry name" value="Purple acid phosphatase, N-terminal domain"/>
    <property type="match status" value="1"/>
</dbReference>
<keyword evidence="15" id="KW-1185">Reference proteome</keyword>
<comment type="catalytic activity">
    <reaction evidence="1 9">
        <text>a phosphate monoester + H2O = an alcohol + phosphate</text>
        <dbReference type="Rhea" id="RHEA:15017"/>
        <dbReference type="ChEBI" id="CHEBI:15377"/>
        <dbReference type="ChEBI" id="CHEBI:30879"/>
        <dbReference type="ChEBI" id="CHEBI:43474"/>
        <dbReference type="ChEBI" id="CHEBI:67140"/>
        <dbReference type="EC" id="3.1.3.2"/>
    </reaction>
</comment>
<dbReference type="Gene3D" id="1.10.630.10">
    <property type="entry name" value="Cytochrome P450"/>
    <property type="match status" value="1"/>
</dbReference>
<protein>
    <recommendedName>
        <fullName evidence="9">Purple acid phosphatase</fullName>
        <ecNumber evidence="9">3.1.3.2</ecNumber>
    </recommendedName>
</protein>
<dbReference type="Pfam" id="PF00149">
    <property type="entry name" value="Metallophos"/>
    <property type="match status" value="1"/>
</dbReference>
<feature type="domain" description="Calcineurin-like phosphoesterase" evidence="11">
    <location>
        <begin position="144"/>
        <end position="331"/>
    </location>
</feature>
<gene>
    <name evidence="14" type="ORF">FPE_LOCUS7857</name>
</gene>
<evidence type="ECO:0000256" key="5">
    <source>
        <dbReference type="ARBA" id="ARBA00022729"/>
    </source>
</evidence>
<dbReference type="Pfam" id="PF16656">
    <property type="entry name" value="Pur_ac_phosph_N"/>
    <property type="match status" value="1"/>
</dbReference>
<keyword evidence="6 9" id="KW-0378">Hydrolase</keyword>
<sequence length="524" mass="59363">MEQKLIIVVLLVLALATATAITAEYVRPPPRKTLHFPWNPKPSSHPQQVHISFAGDKHIRVTWVTSDKSSPSIVEYGISPKNYSSKAQGESNSYSYFLYSSGKIHHTVIGPLEDDTLYFYRCGGEDPEFQLKTPPSQFPITFSVAGDLGQTEWTKSTLGHIEQCKYDVHLLPGDLSYADYMQHKWDTFGDLVQPLASSRPWMVTQGNHEKENIPILKDGFVSYNSRWKMPYEESGSSSNLYYSFEVAGVHTIMLGSYTDYDKYSDQYNWLKADLLNVDRERTPWLLVLFHVPWYNSNNAHQGEGDDMMVAMEPLLYAAGVDIVFAGHVHAYERSKRVYNGKLDPCGPVHITIGDGGNREGLAHKYREPEPEWSIFREASFGHGELKIMNSTHALWSWHRNDDDEQVSKEKNIIKKPARPPPPSPGSLGIPIIGQSLSLLWAMRANTADRWMAERAKRYGPIPKLSLFGKPAVFIHGQAANKFVFTSDHSIMNNYQTESIKMILGNRCLLELSGEDHKRERSVLA</sequence>
<reference evidence="14" key="1">
    <citation type="submission" date="2023-05" db="EMBL/GenBank/DDBJ databases">
        <authorList>
            <person name="Huff M."/>
        </authorList>
    </citation>
    <scope>NUCLEOTIDE SEQUENCE</scope>
</reference>
<evidence type="ECO:0000259" key="12">
    <source>
        <dbReference type="Pfam" id="PF14008"/>
    </source>
</evidence>
<keyword evidence="8" id="KW-0325">Glycoprotein</keyword>
<dbReference type="GO" id="GO:0016705">
    <property type="term" value="F:oxidoreductase activity, acting on paired donors, with incorporation or reduction of molecular oxygen"/>
    <property type="evidence" value="ECO:0007669"/>
    <property type="project" value="InterPro"/>
</dbReference>
<evidence type="ECO:0000256" key="2">
    <source>
        <dbReference type="ARBA" id="ARBA00001947"/>
    </source>
</evidence>
<dbReference type="AlphaFoldDB" id="A0AAD1YZN7"/>
<evidence type="ECO:0000256" key="8">
    <source>
        <dbReference type="ARBA" id="ARBA00023180"/>
    </source>
</evidence>
<comment type="cofactor">
    <cofactor evidence="2">
        <name>Zn(2+)</name>
        <dbReference type="ChEBI" id="CHEBI:29105"/>
    </cofactor>
</comment>
<dbReference type="SUPFAM" id="SSF56300">
    <property type="entry name" value="Metallo-dependent phosphatases"/>
    <property type="match status" value="1"/>
</dbReference>
<evidence type="ECO:0000256" key="7">
    <source>
        <dbReference type="ARBA" id="ARBA00022833"/>
    </source>
</evidence>
<evidence type="ECO:0000256" key="4">
    <source>
        <dbReference type="ARBA" id="ARBA00008723"/>
    </source>
</evidence>
<organism evidence="14 15">
    <name type="scientific">Fraxinus pennsylvanica</name>
    <dbReference type="NCBI Taxonomy" id="56036"/>
    <lineage>
        <taxon>Eukaryota</taxon>
        <taxon>Viridiplantae</taxon>
        <taxon>Streptophyta</taxon>
        <taxon>Embryophyta</taxon>
        <taxon>Tracheophyta</taxon>
        <taxon>Spermatophyta</taxon>
        <taxon>Magnoliopsida</taxon>
        <taxon>eudicotyledons</taxon>
        <taxon>Gunneridae</taxon>
        <taxon>Pentapetalae</taxon>
        <taxon>asterids</taxon>
        <taxon>lamiids</taxon>
        <taxon>Lamiales</taxon>
        <taxon>Oleaceae</taxon>
        <taxon>Oleeae</taxon>
        <taxon>Fraxinus</taxon>
    </lineage>
</organism>
<dbReference type="Proteomes" id="UP000834106">
    <property type="component" value="Chromosome 4"/>
</dbReference>
<feature type="chain" id="PRO_5041781625" description="Purple acid phosphatase" evidence="9">
    <location>
        <begin position="21"/>
        <end position="524"/>
    </location>
</feature>
<dbReference type="InterPro" id="IPR039331">
    <property type="entry name" value="PAPs-like"/>
</dbReference>
<feature type="region of interest" description="Disordered" evidence="10">
    <location>
        <begin position="405"/>
        <end position="426"/>
    </location>
</feature>
<dbReference type="Gene3D" id="2.60.40.380">
    <property type="entry name" value="Purple acid phosphatase-like, N-terminal"/>
    <property type="match status" value="1"/>
</dbReference>
<evidence type="ECO:0000259" key="13">
    <source>
        <dbReference type="Pfam" id="PF16656"/>
    </source>
</evidence>
<dbReference type="InterPro" id="IPR008963">
    <property type="entry name" value="Purple_acid_Pase-like_N"/>
</dbReference>
<dbReference type="Gene3D" id="3.60.21.10">
    <property type="match status" value="1"/>
</dbReference>
<keyword evidence="7" id="KW-0862">Zinc</keyword>
<proteinExistence type="inferred from homology"/>
<dbReference type="InterPro" id="IPR029052">
    <property type="entry name" value="Metallo-depent_PP-like"/>
</dbReference>
<dbReference type="GO" id="GO:0004497">
    <property type="term" value="F:monooxygenase activity"/>
    <property type="evidence" value="ECO:0007669"/>
    <property type="project" value="InterPro"/>
</dbReference>
<evidence type="ECO:0000256" key="3">
    <source>
        <dbReference type="ARBA" id="ARBA00001962"/>
    </source>
</evidence>
<dbReference type="InterPro" id="IPR041792">
    <property type="entry name" value="MPP_PAP"/>
</dbReference>
<evidence type="ECO:0000256" key="6">
    <source>
        <dbReference type="ARBA" id="ARBA00022801"/>
    </source>
</evidence>
<evidence type="ECO:0000256" key="9">
    <source>
        <dbReference type="RuleBase" id="RU361203"/>
    </source>
</evidence>
<dbReference type="InterPro" id="IPR036396">
    <property type="entry name" value="Cyt_P450_sf"/>
</dbReference>
<feature type="signal peptide" evidence="9">
    <location>
        <begin position="1"/>
        <end position="20"/>
    </location>
</feature>
<evidence type="ECO:0000313" key="14">
    <source>
        <dbReference type="EMBL" id="CAI9760427.1"/>
    </source>
</evidence>
<dbReference type="GO" id="GO:0005506">
    <property type="term" value="F:iron ion binding"/>
    <property type="evidence" value="ECO:0007669"/>
    <property type="project" value="InterPro"/>
</dbReference>
<accession>A0AAD1YZN7</accession>
<dbReference type="EMBL" id="OU503039">
    <property type="protein sequence ID" value="CAI9760427.1"/>
    <property type="molecule type" value="Genomic_DNA"/>
</dbReference>
<dbReference type="EC" id="3.1.3.2" evidence="9"/>
<comment type="similarity">
    <text evidence="4 9">Belongs to the metallophosphoesterase superfamily. Purple acid phosphatase family.</text>
</comment>
<evidence type="ECO:0000313" key="15">
    <source>
        <dbReference type="Proteomes" id="UP000834106"/>
    </source>
</evidence>
<comment type="cofactor">
    <cofactor evidence="3">
        <name>Fe cation</name>
        <dbReference type="ChEBI" id="CHEBI:24875"/>
    </cofactor>
</comment>
<dbReference type="GO" id="GO:0020037">
    <property type="term" value="F:heme binding"/>
    <property type="evidence" value="ECO:0007669"/>
    <property type="project" value="InterPro"/>
</dbReference>
<dbReference type="PANTHER" id="PTHR22953">
    <property type="entry name" value="ACID PHOSPHATASE RELATED"/>
    <property type="match status" value="1"/>
</dbReference>
<dbReference type="InterPro" id="IPR004843">
    <property type="entry name" value="Calcineurin-like_PHP"/>
</dbReference>
<evidence type="ECO:0000259" key="11">
    <source>
        <dbReference type="Pfam" id="PF00149"/>
    </source>
</evidence>
<dbReference type="Pfam" id="PF14008">
    <property type="entry name" value="Metallophos_C"/>
    <property type="match status" value="1"/>
</dbReference>
<feature type="domain" description="Purple acid phosphatase C-terminal" evidence="12">
    <location>
        <begin position="346"/>
        <end position="406"/>
    </location>
</feature>
<evidence type="ECO:0000256" key="10">
    <source>
        <dbReference type="SAM" id="MobiDB-lite"/>
    </source>
</evidence>
<dbReference type="PANTHER" id="PTHR22953:SF155">
    <property type="entry name" value="PURPLE ACID PHOSPHATASE 18"/>
    <property type="match status" value="1"/>
</dbReference>
<feature type="domain" description="Purple acid phosphatase N-terminal" evidence="13">
    <location>
        <begin position="46"/>
        <end position="133"/>
    </location>
</feature>
<dbReference type="GO" id="GO:0003993">
    <property type="term" value="F:acid phosphatase activity"/>
    <property type="evidence" value="ECO:0007669"/>
    <property type="project" value="UniProtKB-EC"/>
</dbReference>
<dbReference type="CDD" id="cd00839">
    <property type="entry name" value="MPP_PAPs"/>
    <property type="match status" value="1"/>
</dbReference>
<dbReference type="SUPFAM" id="SSF48264">
    <property type="entry name" value="Cytochrome P450"/>
    <property type="match status" value="1"/>
</dbReference>
<evidence type="ECO:0000256" key="1">
    <source>
        <dbReference type="ARBA" id="ARBA00000032"/>
    </source>
</evidence>
<name>A0AAD1YZN7_9LAMI</name>